<keyword evidence="2" id="KW-1133">Transmembrane helix</keyword>
<keyword evidence="2" id="KW-0812">Transmembrane</keyword>
<accession>A0AAV3SJN4</accession>
<organism evidence="3 4">
    <name type="scientific">Halococcus dombrowskii</name>
    <dbReference type="NCBI Taxonomy" id="179637"/>
    <lineage>
        <taxon>Archaea</taxon>
        <taxon>Methanobacteriati</taxon>
        <taxon>Methanobacteriota</taxon>
        <taxon>Stenosarchaea group</taxon>
        <taxon>Halobacteria</taxon>
        <taxon>Halobacteriales</taxon>
        <taxon>Halococcaceae</taxon>
        <taxon>Halococcus</taxon>
    </lineage>
</organism>
<name>A0AAV3SJN4_HALDO</name>
<dbReference type="EMBL" id="BAAADN010000037">
    <property type="protein sequence ID" value="GAA0466244.1"/>
    <property type="molecule type" value="Genomic_DNA"/>
</dbReference>
<dbReference type="AlphaFoldDB" id="A0AAV3SJN4"/>
<feature type="compositionally biased region" description="Gly residues" evidence="1">
    <location>
        <begin position="153"/>
        <end position="163"/>
    </location>
</feature>
<evidence type="ECO:0000313" key="4">
    <source>
        <dbReference type="Proteomes" id="UP001500962"/>
    </source>
</evidence>
<keyword evidence="2" id="KW-0472">Membrane</keyword>
<evidence type="ECO:0000313" key="3">
    <source>
        <dbReference type="EMBL" id="GAA0466244.1"/>
    </source>
</evidence>
<evidence type="ECO:0000256" key="1">
    <source>
        <dbReference type="SAM" id="MobiDB-lite"/>
    </source>
</evidence>
<dbReference type="Proteomes" id="UP001500962">
    <property type="component" value="Unassembled WGS sequence"/>
</dbReference>
<evidence type="ECO:0000256" key="2">
    <source>
        <dbReference type="SAM" id="Phobius"/>
    </source>
</evidence>
<feature type="region of interest" description="Disordered" evidence="1">
    <location>
        <begin position="92"/>
        <end position="138"/>
    </location>
</feature>
<reference evidence="3" key="2">
    <citation type="submission" date="2023-12" db="EMBL/GenBank/DDBJ databases">
        <authorList>
            <person name="Sun Q."/>
            <person name="Inoue M."/>
        </authorList>
    </citation>
    <scope>NUCLEOTIDE SEQUENCE</scope>
    <source>
        <strain evidence="3">JCM 12289</strain>
    </source>
</reference>
<comment type="caution">
    <text evidence="3">The sequence shown here is derived from an EMBL/GenBank/DDBJ whole genome shotgun (WGS) entry which is preliminary data.</text>
</comment>
<protein>
    <submittedName>
        <fullName evidence="3">Uncharacterized protein</fullName>
    </submittedName>
</protein>
<sequence>MFLANMQRRAAAIYVVFFVLVAVGAFSLTTVAQEPSVSVAGQNYSQGDTLSAGGTEWTVNVNDGEGNVSRVNESARFTTSIANNSSLLFANGEYRPAPNGSDSGAGTGTGSPSPSATGTPGGSGTSLATGETASNDSATRFRVVISNATAGNASGGNTSGGNASGNATNVSSFTLRQEFMTSQRLRQDPSVADVALTGENGTQYVRYRNGTTQPLDEYLPTPEVRNVSVGDSFPYENNSSSVASVNTSGATLAWEGNLTRSAELKDGENATIGGTTYVAQFPTNSSVTLSQNVSGYQAEQTKLDEFNNRILGLWGTVIISLFAAVLIVALAYMPVRG</sequence>
<feature type="region of interest" description="Disordered" evidence="1">
    <location>
        <begin position="149"/>
        <end position="168"/>
    </location>
</feature>
<gene>
    <name evidence="3" type="ORF">GCM10008985_24010</name>
</gene>
<proteinExistence type="predicted"/>
<feature type="transmembrane region" description="Helical" evidence="2">
    <location>
        <begin position="311"/>
        <end position="333"/>
    </location>
</feature>
<reference evidence="3" key="1">
    <citation type="journal article" date="2014" name="Int. J. Syst. Evol. Microbiol.">
        <title>Complete genome sequence of Corynebacterium casei LMG S-19264T (=DSM 44701T), isolated from a smear-ripened cheese.</title>
        <authorList>
            <consortium name="US DOE Joint Genome Institute (JGI-PGF)"/>
            <person name="Walter F."/>
            <person name="Albersmeier A."/>
            <person name="Kalinowski J."/>
            <person name="Ruckert C."/>
        </authorList>
    </citation>
    <scope>NUCLEOTIDE SEQUENCE</scope>
    <source>
        <strain evidence="3">JCM 12289</strain>
    </source>
</reference>